<dbReference type="GO" id="GO:0005737">
    <property type="term" value="C:cytoplasm"/>
    <property type="evidence" value="ECO:0007669"/>
    <property type="project" value="UniProtKB-SubCell"/>
</dbReference>
<dbReference type="InterPro" id="IPR008226">
    <property type="entry name" value="Mini3_fam"/>
</dbReference>
<dbReference type="GO" id="GO:0019843">
    <property type="term" value="F:rRNA binding"/>
    <property type="evidence" value="ECO:0007669"/>
    <property type="project" value="UniProtKB-UniRule"/>
</dbReference>
<name>A0A540V471_9BACL</name>
<keyword evidence="3 4" id="KW-0378">Hydrolase</keyword>
<dbReference type="CDD" id="cd00593">
    <property type="entry name" value="RIBOc"/>
    <property type="match status" value="1"/>
</dbReference>
<feature type="domain" description="RNase III" evidence="5">
    <location>
        <begin position="14"/>
        <end position="113"/>
    </location>
</feature>
<keyword evidence="4" id="KW-0698">rRNA processing</keyword>
<comment type="subunit">
    <text evidence="4">Homodimer.</text>
</comment>
<dbReference type="RefSeq" id="WP_141602007.1">
    <property type="nucleotide sequence ID" value="NZ_JARMSB010000018.1"/>
</dbReference>
<evidence type="ECO:0000256" key="1">
    <source>
        <dbReference type="ARBA" id="ARBA00022722"/>
    </source>
</evidence>
<evidence type="ECO:0000313" key="6">
    <source>
        <dbReference type="EMBL" id="TQE91023.1"/>
    </source>
</evidence>
<evidence type="ECO:0000259" key="5">
    <source>
        <dbReference type="Pfam" id="PF00636"/>
    </source>
</evidence>
<dbReference type="PANTHER" id="PTHR34276:SF1">
    <property type="entry name" value="MINI-RIBONUCLEASE 3"/>
    <property type="match status" value="1"/>
</dbReference>
<keyword evidence="4" id="KW-0699">rRNA-binding</keyword>
<dbReference type="AlphaFoldDB" id="A0A540V471"/>
<comment type="cofactor">
    <cofactor evidence="4">
        <name>Mg(2+)</name>
        <dbReference type="ChEBI" id="CHEBI:18420"/>
    </cofactor>
</comment>
<dbReference type="HAMAP" id="MF_01468">
    <property type="entry name" value="RNase_Mini_III"/>
    <property type="match status" value="1"/>
</dbReference>
<dbReference type="PANTHER" id="PTHR34276">
    <property type="entry name" value="MINI-RIBONUCLEASE 3"/>
    <property type="match status" value="1"/>
</dbReference>
<feature type="active site" evidence="4">
    <location>
        <position position="20"/>
    </location>
</feature>
<evidence type="ECO:0000256" key="4">
    <source>
        <dbReference type="HAMAP-Rule" id="MF_01468"/>
    </source>
</evidence>
<dbReference type="Pfam" id="PF00636">
    <property type="entry name" value="Ribonuclease_3"/>
    <property type="match status" value="1"/>
</dbReference>
<comment type="similarity">
    <text evidence="4">Belongs to the MrnC RNase family.</text>
</comment>
<comment type="function">
    <text evidence="4">Involved in correct processing of both the 5' and 3' ends of 23S rRNA precursor. Processes 30S rRNA precursor transcript even in absence of ribonuclease 3 (Rnc); Rnc processes 30S rRNA into smaller rRNA precursors.</text>
</comment>
<organism evidence="6 7">
    <name type="scientific">Ureibacillus terrenus</name>
    <dbReference type="NCBI Taxonomy" id="118246"/>
    <lineage>
        <taxon>Bacteria</taxon>
        <taxon>Bacillati</taxon>
        <taxon>Bacillota</taxon>
        <taxon>Bacilli</taxon>
        <taxon>Bacillales</taxon>
        <taxon>Caryophanaceae</taxon>
        <taxon>Ureibacillus</taxon>
    </lineage>
</organism>
<dbReference type="SUPFAM" id="SSF69065">
    <property type="entry name" value="RNase III domain-like"/>
    <property type="match status" value="1"/>
</dbReference>
<sequence length="137" mass="15426">MTQTVDVKQLNPLALAYMGDAVLDVRIREHLILGGRTKPNTLHQEATKYVSAKAQSMIVHRMIEEHFLTDEELAIFRRGRNAKSGTVPKNTDIQTYRNSSGFEAVLGGLYLAKQYERVNHIIDYAIQIVEEAKGAVK</sequence>
<evidence type="ECO:0000256" key="2">
    <source>
        <dbReference type="ARBA" id="ARBA00022759"/>
    </source>
</evidence>
<dbReference type="Gene3D" id="1.10.1520.10">
    <property type="entry name" value="Ribonuclease III domain"/>
    <property type="match status" value="1"/>
</dbReference>
<keyword evidence="1 4" id="KW-0540">Nuclease</keyword>
<gene>
    <name evidence="4" type="primary">mrnC</name>
    <name evidence="6" type="ORF">FKZ59_06830</name>
</gene>
<comment type="subcellular location">
    <subcellularLocation>
        <location evidence="4">Cytoplasm</location>
    </subcellularLocation>
</comment>
<keyword evidence="4" id="KW-0690">Ribosome biogenesis</keyword>
<dbReference type="GO" id="GO:0004525">
    <property type="term" value="F:ribonuclease III activity"/>
    <property type="evidence" value="ECO:0007669"/>
    <property type="project" value="InterPro"/>
</dbReference>
<protein>
    <recommendedName>
        <fullName evidence="4">Mini-ribonuclease 3</fullName>
        <shortName evidence="4">Mini-3</shortName>
        <shortName evidence="4">Mini-RNase 3</shortName>
        <ecNumber evidence="4">3.1.26.-</ecNumber>
    </recommendedName>
    <alternativeName>
        <fullName evidence="4">Mini-RNase III</fullName>
        <shortName evidence="4">Mini-III</shortName>
    </alternativeName>
</protein>
<dbReference type="Proteomes" id="UP000315753">
    <property type="component" value="Unassembled WGS sequence"/>
</dbReference>
<dbReference type="InterPro" id="IPR000999">
    <property type="entry name" value="RNase_III_dom"/>
</dbReference>
<dbReference type="PIRSF" id="PIRSF005520">
    <property type="entry name" value="UCP005520"/>
    <property type="match status" value="1"/>
</dbReference>
<dbReference type="EMBL" id="VIGD01000007">
    <property type="protein sequence ID" value="TQE91023.1"/>
    <property type="molecule type" value="Genomic_DNA"/>
</dbReference>
<keyword evidence="4" id="KW-0694">RNA-binding</keyword>
<reference evidence="6 7" key="1">
    <citation type="submission" date="2019-06" db="EMBL/GenBank/DDBJ databases">
        <title>Genome sequence of Ureibacillus terrenus.</title>
        <authorList>
            <person name="Maclea K.S."/>
            <person name="Simoes M."/>
        </authorList>
    </citation>
    <scope>NUCLEOTIDE SEQUENCE [LARGE SCALE GENOMIC DNA]</scope>
    <source>
        <strain evidence="6 7">ATCC BAA-384</strain>
    </source>
</reference>
<dbReference type="OrthoDB" id="46571at2"/>
<keyword evidence="4" id="KW-0460">Magnesium</keyword>
<keyword evidence="4" id="KW-0963">Cytoplasm</keyword>
<accession>A0A540V471</accession>
<proteinExistence type="inferred from homology"/>
<dbReference type="EC" id="3.1.26.-" evidence="4"/>
<keyword evidence="2 4" id="KW-0255">Endonuclease</keyword>
<evidence type="ECO:0000256" key="3">
    <source>
        <dbReference type="ARBA" id="ARBA00022801"/>
    </source>
</evidence>
<comment type="caution">
    <text evidence="6">The sequence shown here is derived from an EMBL/GenBank/DDBJ whole genome shotgun (WGS) entry which is preliminary data.</text>
</comment>
<dbReference type="GO" id="GO:0006364">
    <property type="term" value="P:rRNA processing"/>
    <property type="evidence" value="ECO:0007669"/>
    <property type="project" value="UniProtKB-UniRule"/>
</dbReference>
<dbReference type="InterPro" id="IPR036389">
    <property type="entry name" value="RNase_III_sf"/>
</dbReference>
<evidence type="ECO:0000313" key="7">
    <source>
        <dbReference type="Proteomes" id="UP000315753"/>
    </source>
</evidence>
<keyword evidence="7" id="KW-1185">Reference proteome</keyword>